<dbReference type="AlphaFoldDB" id="A0A075A0Z9"/>
<evidence type="ECO:0000313" key="6">
    <source>
        <dbReference type="EMBL" id="KER33046.1"/>
    </source>
</evidence>
<dbReference type="Gene3D" id="2.30.30.70">
    <property type="entry name" value="Ribosomal protein L21"/>
    <property type="match status" value="1"/>
</dbReference>
<dbReference type="GO" id="GO:0005840">
    <property type="term" value="C:ribosome"/>
    <property type="evidence" value="ECO:0007669"/>
    <property type="project" value="UniProtKB-KW"/>
</dbReference>
<dbReference type="FunFam" id="2.30.30.70:FF:000001">
    <property type="entry name" value="60S ribosomal protein L21"/>
    <property type="match status" value="1"/>
</dbReference>
<dbReference type="Pfam" id="PF01157">
    <property type="entry name" value="Ribosomal_L21e"/>
    <property type="match status" value="1"/>
</dbReference>
<evidence type="ECO:0000313" key="7">
    <source>
        <dbReference type="Proteomes" id="UP000054324"/>
    </source>
</evidence>
<dbReference type="PROSITE" id="PS01171">
    <property type="entry name" value="RIBOSOMAL_L21E"/>
    <property type="match status" value="1"/>
</dbReference>
<dbReference type="KEGG" id="ovi:T265_12679"/>
<dbReference type="GO" id="GO:1990904">
    <property type="term" value="C:ribonucleoprotein complex"/>
    <property type="evidence" value="ECO:0007669"/>
    <property type="project" value="UniProtKB-KW"/>
</dbReference>
<keyword evidence="2" id="KW-0689">Ribosomal protein</keyword>
<comment type="similarity">
    <text evidence="1">Belongs to the eukaryotic ribosomal protein eL21 family.</text>
</comment>
<dbReference type="CTD" id="20326847"/>
<evidence type="ECO:0000256" key="5">
    <source>
        <dbReference type="SAM" id="MobiDB-lite"/>
    </source>
</evidence>
<evidence type="ECO:0000256" key="3">
    <source>
        <dbReference type="ARBA" id="ARBA00023274"/>
    </source>
</evidence>
<organism evidence="6 7">
    <name type="scientific">Opisthorchis viverrini</name>
    <name type="common">Southeast Asian liver fluke</name>
    <dbReference type="NCBI Taxonomy" id="6198"/>
    <lineage>
        <taxon>Eukaryota</taxon>
        <taxon>Metazoa</taxon>
        <taxon>Spiralia</taxon>
        <taxon>Lophotrochozoa</taxon>
        <taxon>Platyhelminthes</taxon>
        <taxon>Trematoda</taxon>
        <taxon>Digenea</taxon>
        <taxon>Opisthorchiida</taxon>
        <taxon>Opisthorchiata</taxon>
        <taxon>Opisthorchiidae</taxon>
        <taxon>Opisthorchis</taxon>
    </lineage>
</organism>
<dbReference type="PANTHER" id="PTHR20981">
    <property type="entry name" value="60S RIBOSOMAL PROTEIN L21"/>
    <property type="match status" value="1"/>
</dbReference>
<reference evidence="6 7" key="1">
    <citation type="submission" date="2013-11" db="EMBL/GenBank/DDBJ databases">
        <title>Opisthorchis viverrini - life in the bile duct.</title>
        <authorList>
            <person name="Young N.D."/>
            <person name="Nagarajan N."/>
            <person name="Lin S.J."/>
            <person name="Korhonen P.K."/>
            <person name="Jex A.R."/>
            <person name="Hall R.S."/>
            <person name="Safavi-Hemami H."/>
            <person name="Kaewkong W."/>
            <person name="Bertrand D."/>
            <person name="Gao S."/>
            <person name="Seet Q."/>
            <person name="Wongkham S."/>
            <person name="Teh B.T."/>
            <person name="Wongkham C."/>
            <person name="Intapan P.M."/>
            <person name="Maleewong W."/>
            <person name="Yang X."/>
            <person name="Hu M."/>
            <person name="Wang Z."/>
            <person name="Hofmann A."/>
            <person name="Sternberg P.W."/>
            <person name="Tan P."/>
            <person name="Wang J."/>
            <person name="Gasser R.B."/>
        </authorList>
    </citation>
    <scope>NUCLEOTIDE SEQUENCE [LARGE SCALE GENOMIC DNA]</scope>
</reference>
<dbReference type="Proteomes" id="UP000054324">
    <property type="component" value="Unassembled WGS sequence"/>
</dbReference>
<dbReference type="InterPro" id="IPR036948">
    <property type="entry name" value="Ribosomal_eL21_sf"/>
</dbReference>
<keyword evidence="3" id="KW-0687">Ribonucleoprotein</keyword>
<dbReference type="STRING" id="6198.A0A075A0Z9"/>
<gene>
    <name evidence="6" type="ORF">T265_12679</name>
</gene>
<dbReference type="InterPro" id="IPR008991">
    <property type="entry name" value="Translation_prot_SH3-like_sf"/>
</dbReference>
<dbReference type="GO" id="GO:0003735">
    <property type="term" value="F:structural constituent of ribosome"/>
    <property type="evidence" value="ECO:0007669"/>
    <property type="project" value="InterPro"/>
</dbReference>
<evidence type="ECO:0000256" key="1">
    <source>
        <dbReference type="ARBA" id="ARBA00008427"/>
    </source>
</evidence>
<dbReference type="EMBL" id="KL596628">
    <property type="protein sequence ID" value="KER33046.1"/>
    <property type="molecule type" value="Genomic_DNA"/>
</dbReference>
<dbReference type="GeneID" id="20326847"/>
<accession>A0A075A0Z9</accession>
<dbReference type="InterPro" id="IPR018259">
    <property type="entry name" value="Ribosomal_eL21_CS"/>
</dbReference>
<dbReference type="InterPro" id="IPR001147">
    <property type="entry name" value="Ribosomal_eL21"/>
</dbReference>
<evidence type="ECO:0000256" key="2">
    <source>
        <dbReference type="ARBA" id="ARBA00022980"/>
    </source>
</evidence>
<dbReference type="RefSeq" id="XP_009163206.1">
    <property type="nucleotide sequence ID" value="XM_009164942.1"/>
</dbReference>
<name>A0A075A0Z9_OPIVI</name>
<keyword evidence="7" id="KW-1185">Reference proteome</keyword>
<sequence length="384" mass="43798">MTNTKGYRRGTRHLFSRAFRRHGPLPSSVYMRVYKRGDIVDIKGDGGVQKGMPHKSYHGRTGRVYNVTPHALGIIVNKRVGKRIVPKRINVRIEHVKPSKCREDFLRRVKENDVKRKEAKSSGKWVELKRKVSRIRVITNPKLASTASSSSHRKDEEQQSDYCPSSPNQFFEGGSGIERYLGMRDRAGTKWHPAITGGRKYAKAGFSNKTGLPGVLVRAIREPVKVHADHLVQIAGLYPYQNGSNSVPYLGSLRAYQFNHDCFGSSVIRIRTRNTSATRKSENRPILAPAFLFHTLFSYLFARYLGLMTSLVLDRFCKQHLPVIRCRHPQASQNQSLAKKQSRVVFNVRTPKQTTPALTLSDMAVWQWSVYQGQELRVQARWLT</sequence>
<dbReference type="Gene3D" id="6.10.250.3260">
    <property type="match status" value="1"/>
</dbReference>
<protein>
    <recommendedName>
        <fullName evidence="4">60S ribosomal protein L21</fullName>
    </recommendedName>
</protein>
<dbReference type="SUPFAM" id="SSF50104">
    <property type="entry name" value="Translation proteins SH3-like domain"/>
    <property type="match status" value="1"/>
</dbReference>
<proteinExistence type="inferred from homology"/>
<dbReference type="OrthoDB" id="1539250at2759"/>
<feature type="region of interest" description="Disordered" evidence="5">
    <location>
        <begin position="143"/>
        <end position="165"/>
    </location>
</feature>
<evidence type="ECO:0000256" key="4">
    <source>
        <dbReference type="ARBA" id="ARBA00035327"/>
    </source>
</evidence>
<dbReference type="GO" id="GO:0006412">
    <property type="term" value="P:translation"/>
    <property type="evidence" value="ECO:0007669"/>
    <property type="project" value="InterPro"/>
</dbReference>